<evidence type="ECO:0000256" key="1">
    <source>
        <dbReference type="SAM" id="Phobius"/>
    </source>
</evidence>
<evidence type="ECO:0000313" key="2">
    <source>
        <dbReference type="EMBL" id="TFB76429.1"/>
    </source>
</evidence>
<sequence length="233" mass="24962">MLIAGLVFHYLRENIDREAPGWRILSGLGSLLYADAEANLWAWSSGLLLASIGLTLSVIGFATRNDAERGAAYFILAAITLLMSADEVAQLHEKLARFDLGTGLTFAWLSVGVPLAVVIGLTVLWISRRIDRRLRRRLIVAGLLYLLGAVGFETLGGLAVGGHVDDTDRASLPYHLLLGLEEGLEATGAIMALAAALSVLTFERTASGILVRTALGRASENAMRQSHSPEKKG</sequence>
<keyword evidence="1" id="KW-0472">Membrane</keyword>
<comment type="caution">
    <text evidence="2">The sequence shown here is derived from an EMBL/GenBank/DDBJ whole genome shotgun (WGS) entry which is preliminary data.</text>
</comment>
<keyword evidence="1" id="KW-1133">Transmembrane helix</keyword>
<dbReference type="EMBL" id="SOEY01000006">
    <property type="protein sequence ID" value="TFB76429.1"/>
    <property type="molecule type" value="Genomic_DNA"/>
</dbReference>
<evidence type="ECO:0000313" key="3">
    <source>
        <dbReference type="Proteomes" id="UP000298173"/>
    </source>
</evidence>
<dbReference type="RefSeq" id="WP_134501588.1">
    <property type="nucleotide sequence ID" value="NZ_SOEY01000006.1"/>
</dbReference>
<protein>
    <submittedName>
        <fullName evidence="2">Uncharacterized protein</fullName>
    </submittedName>
</protein>
<name>A0A4R8V2E7_9MICO</name>
<dbReference type="Proteomes" id="UP000298173">
    <property type="component" value="Unassembled WGS sequence"/>
</dbReference>
<feature type="transmembrane region" description="Helical" evidence="1">
    <location>
        <begin position="184"/>
        <end position="202"/>
    </location>
</feature>
<proteinExistence type="predicted"/>
<reference evidence="2 3" key="1">
    <citation type="submission" date="2019-03" db="EMBL/GenBank/DDBJ databases">
        <title>Genomics of glacier-inhabiting Cryobacterium strains.</title>
        <authorList>
            <person name="Liu Q."/>
            <person name="Xin Y.-H."/>
        </authorList>
    </citation>
    <scope>NUCLEOTIDE SEQUENCE [LARGE SCALE GENOMIC DNA]</scope>
    <source>
        <strain evidence="2 3">HLT2-23</strain>
    </source>
</reference>
<accession>A0A4R8V2E7</accession>
<feature type="transmembrane region" description="Helical" evidence="1">
    <location>
        <begin position="105"/>
        <end position="126"/>
    </location>
</feature>
<dbReference type="OrthoDB" id="5111616at2"/>
<gene>
    <name evidence="2" type="ORF">E3O06_03485</name>
</gene>
<organism evidence="2 3">
    <name type="scientific">Cryobacterium glaciale</name>
    <dbReference type="NCBI Taxonomy" id="1259145"/>
    <lineage>
        <taxon>Bacteria</taxon>
        <taxon>Bacillati</taxon>
        <taxon>Actinomycetota</taxon>
        <taxon>Actinomycetes</taxon>
        <taxon>Micrococcales</taxon>
        <taxon>Microbacteriaceae</taxon>
        <taxon>Cryobacterium</taxon>
    </lineage>
</organism>
<feature type="transmembrane region" description="Helical" evidence="1">
    <location>
        <begin position="40"/>
        <end position="63"/>
    </location>
</feature>
<feature type="transmembrane region" description="Helical" evidence="1">
    <location>
        <begin position="138"/>
        <end position="164"/>
    </location>
</feature>
<feature type="transmembrane region" description="Helical" evidence="1">
    <location>
        <begin position="70"/>
        <end position="85"/>
    </location>
</feature>
<keyword evidence="3" id="KW-1185">Reference proteome</keyword>
<dbReference type="AlphaFoldDB" id="A0A4R8V2E7"/>
<keyword evidence="1" id="KW-0812">Transmembrane</keyword>